<evidence type="ECO:0000313" key="3">
    <source>
        <dbReference type="Proteomes" id="UP001346869"/>
    </source>
</evidence>
<gene>
    <name evidence="2" type="ORF">PBY51_001223</name>
</gene>
<protein>
    <submittedName>
        <fullName evidence="2">Uncharacterized protein</fullName>
    </submittedName>
</protein>
<feature type="compositionally biased region" description="Basic and acidic residues" evidence="1">
    <location>
        <begin position="32"/>
        <end position="41"/>
    </location>
</feature>
<accession>A0AAN8APY7</accession>
<keyword evidence="3" id="KW-1185">Reference proteome</keyword>
<feature type="compositionally biased region" description="Basic and acidic residues" evidence="1">
    <location>
        <begin position="7"/>
        <end position="24"/>
    </location>
</feature>
<comment type="caution">
    <text evidence="2">The sequence shown here is derived from an EMBL/GenBank/DDBJ whole genome shotgun (WGS) entry which is preliminary data.</text>
</comment>
<dbReference type="Proteomes" id="UP001346869">
    <property type="component" value="Unassembled WGS sequence"/>
</dbReference>
<proteinExistence type="predicted"/>
<reference evidence="2 3" key="1">
    <citation type="journal article" date="2023" name="Genes (Basel)">
        <title>Chromosome-Level Genome Assembly and Circadian Gene Repertoire of the Patagonia Blennie Eleginops maclovinus-The Closest Ancestral Proxy of Antarctic Cryonotothenioids.</title>
        <authorList>
            <person name="Cheng C.C."/>
            <person name="Rivera-Colon A.G."/>
            <person name="Minhas B.F."/>
            <person name="Wilson L."/>
            <person name="Rayamajhi N."/>
            <person name="Vargas-Chacoff L."/>
            <person name="Catchen J.M."/>
        </authorList>
    </citation>
    <scope>NUCLEOTIDE SEQUENCE [LARGE SCALE GENOMIC DNA]</scope>
    <source>
        <strain evidence="2">JMC-PN-2008</strain>
    </source>
</reference>
<organism evidence="2 3">
    <name type="scientific">Eleginops maclovinus</name>
    <name type="common">Patagonian blennie</name>
    <name type="synonym">Eleginus maclovinus</name>
    <dbReference type="NCBI Taxonomy" id="56733"/>
    <lineage>
        <taxon>Eukaryota</taxon>
        <taxon>Metazoa</taxon>
        <taxon>Chordata</taxon>
        <taxon>Craniata</taxon>
        <taxon>Vertebrata</taxon>
        <taxon>Euteleostomi</taxon>
        <taxon>Actinopterygii</taxon>
        <taxon>Neopterygii</taxon>
        <taxon>Teleostei</taxon>
        <taxon>Neoteleostei</taxon>
        <taxon>Acanthomorphata</taxon>
        <taxon>Eupercaria</taxon>
        <taxon>Perciformes</taxon>
        <taxon>Notothenioidei</taxon>
        <taxon>Eleginopidae</taxon>
        <taxon>Eleginops</taxon>
    </lineage>
</organism>
<reference evidence="2 3" key="2">
    <citation type="journal article" date="2023" name="Mol. Biol. Evol.">
        <title>Genomics of Secondarily Temperate Adaptation in the Only Non-Antarctic Icefish.</title>
        <authorList>
            <person name="Rivera-Colon A.G."/>
            <person name="Rayamajhi N."/>
            <person name="Minhas B.F."/>
            <person name="Madrigal G."/>
            <person name="Bilyk K.T."/>
            <person name="Yoon V."/>
            <person name="Hune M."/>
            <person name="Gregory S."/>
            <person name="Cheng C.H.C."/>
            <person name="Catchen J.M."/>
        </authorList>
    </citation>
    <scope>NUCLEOTIDE SEQUENCE [LARGE SCALE GENOMIC DNA]</scope>
    <source>
        <strain evidence="2">JMC-PN-2008</strain>
    </source>
</reference>
<dbReference type="EMBL" id="JAUZQC010000011">
    <property type="protein sequence ID" value="KAK5864269.1"/>
    <property type="molecule type" value="Genomic_DNA"/>
</dbReference>
<dbReference type="AlphaFoldDB" id="A0AAN8APY7"/>
<sequence length="127" mass="14314">MLSLRGGGDKPSLREETLRKKLPEDPGGGVQRETERERGLTEVRFNGALNVPRRGGGVQVCEEQQRGGPGGDEKEQQDTNRGQRSRTEQGKRHQKKRGVDLGRRGSREVKGSGELDRKRSQERKKRK</sequence>
<name>A0AAN8APY7_ELEMC</name>
<evidence type="ECO:0000256" key="1">
    <source>
        <dbReference type="SAM" id="MobiDB-lite"/>
    </source>
</evidence>
<feature type="region of interest" description="Disordered" evidence="1">
    <location>
        <begin position="1"/>
        <end position="127"/>
    </location>
</feature>
<evidence type="ECO:0000313" key="2">
    <source>
        <dbReference type="EMBL" id="KAK5864269.1"/>
    </source>
</evidence>
<feature type="compositionally biased region" description="Basic and acidic residues" evidence="1">
    <location>
        <begin position="85"/>
        <end position="119"/>
    </location>
</feature>